<dbReference type="GO" id="GO:0005384">
    <property type="term" value="F:manganese ion transmembrane transporter activity"/>
    <property type="evidence" value="ECO:0007669"/>
    <property type="project" value="TreeGrafter"/>
</dbReference>
<feature type="transmembrane region" description="Helical" evidence="6">
    <location>
        <begin position="193"/>
        <end position="214"/>
    </location>
</feature>
<accession>A0AA39A9D3</accession>
<keyword evidence="3 6" id="KW-0812">Transmembrane</keyword>
<dbReference type="InterPro" id="IPR001046">
    <property type="entry name" value="NRAMP_fam"/>
</dbReference>
<evidence type="ECO:0000256" key="1">
    <source>
        <dbReference type="ARBA" id="ARBA00004141"/>
    </source>
</evidence>
<evidence type="ECO:0000313" key="8">
    <source>
        <dbReference type="EMBL" id="KAJ9702852.1"/>
    </source>
</evidence>
<dbReference type="PRINTS" id="PR00447">
    <property type="entry name" value="NATRESASSCMP"/>
</dbReference>
<dbReference type="Proteomes" id="UP001168098">
    <property type="component" value="Unassembled WGS sequence"/>
</dbReference>
<proteinExistence type="inferred from homology"/>
<dbReference type="GO" id="GO:0005802">
    <property type="term" value="C:trans-Golgi network"/>
    <property type="evidence" value="ECO:0007669"/>
    <property type="project" value="TreeGrafter"/>
</dbReference>
<feature type="transmembrane region" description="Helical" evidence="6">
    <location>
        <begin position="220"/>
        <end position="241"/>
    </location>
</feature>
<dbReference type="Pfam" id="PF01566">
    <property type="entry name" value="Nramp"/>
    <property type="match status" value="2"/>
</dbReference>
<sequence>MRRCREEYLTWAGRLLWFMAELALIEADIQEVIGSAIAIKIFSCGFLPLWAGVMFSDANPSGRELLIGVMVPKFSSKTIRQAVEVVGCVIMPHNVFLHSALVQSRKIDPHKKGRVQEALNYYSIESTVALLISFMINLFVTTIFAKGFCALVFNRFEASLDGLNEWLNVLQSMQIPFALIPLLTLVSKEQVMVAWTAAALVIVINGYLLLDFFMAEVDGVLFGFLVCAGTTLYVAFIFYLVSHGGALSSIWFSLVISKRFAFIGS</sequence>
<evidence type="ECO:0000256" key="3">
    <source>
        <dbReference type="ARBA" id="ARBA00022692"/>
    </source>
</evidence>
<dbReference type="PANTHER" id="PTHR11706">
    <property type="entry name" value="SOLUTE CARRIER PROTEIN FAMILY 11 MEMBER"/>
    <property type="match status" value="1"/>
</dbReference>
<feature type="signal peptide" evidence="7">
    <location>
        <begin position="1"/>
        <end position="27"/>
    </location>
</feature>
<keyword evidence="4 6" id="KW-1133">Transmembrane helix</keyword>
<organism evidence="8 9">
    <name type="scientific">Vitis rotundifolia</name>
    <name type="common">Muscadine grape</name>
    <dbReference type="NCBI Taxonomy" id="103349"/>
    <lineage>
        <taxon>Eukaryota</taxon>
        <taxon>Viridiplantae</taxon>
        <taxon>Streptophyta</taxon>
        <taxon>Embryophyta</taxon>
        <taxon>Tracheophyta</taxon>
        <taxon>Spermatophyta</taxon>
        <taxon>Magnoliopsida</taxon>
        <taxon>eudicotyledons</taxon>
        <taxon>Gunneridae</taxon>
        <taxon>Pentapetalae</taxon>
        <taxon>rosids</taxon>
        <taxon>Vitales</taxon>
        <taxon>Vitaceae</taxon>
        <taxon>Viteae</taxon>
        <taxon>Vitis</taxon>
    </lineage>
</organism>
<comment type="similarity">
    <text evidence="2">Belongs to the NRAMP (TC 2.A.55) family.</text>
</comment>
<comment type="subcellular location">
    <subcellularLocation>
        <location evidence="1">Membrane</location>
        <topology evidence="1">Multi-pass membrane protein</topology>
    </subcellularLocation>
</comment>
<evidence type="ECO:0000256" key="5">
    <source>
        <dbReference type="ARBA" id="ARBA00023136"/>
    </source>
</evidence>
<dbReference type="PANTHER" id="PTHR11706:SF104">
    <property type="entry name" value="METAL TRANSPORTER NRAMP2"/>
    <property type="match status" value="1"/>
</dbReference>
<gene>
    <name evidence="8" type="ORF">PVL29_004547</name>
</gene>
<evidence type="ECO:0000256" key="4">
    <source>
        <dbReference type="ARBA" id="ARBA00022989"/>
    </source>
</evidence>
<keyword evidence="5 6" id="KW-0472">Membrane</keyword>
<keyword evidence="7" id="KW-0732">Signal</keyword>
<feature type="chain" id="PRO_5041470200" evidence="7">
    <location>
        <begin position="28"/>
        <end position="265"/>
    </location>
</feature>
<evidence type="ECO:0000256" key="6">
    <source>
        <dbReference type="SAM" id="Phobius"/>
    </source>
</evidence>
<dbReference type="AlphaFoldDB" id="A0AA39A9D3"/>
<protein>
    <submittedName>
        <fullName evidence="8">Uncharacterized protein</fullName>
    </submittedName>
</protein>
<dbReference type="EMBL" id="JARBHA010000004">
    <property type="protein sequence ID" value="KAJ9702852.1"/>
    <property type="molecule type" value="Genomic_DNA"/>
</dbReference>
<name>A0AA39A9D3_VITRO</name>
<evidence type="ECO:0000256" key="7">
    <source>
        <dbReference type="SAM" id="SignalP"/>
    </source>
</evidence>
<evidence type="ECO:0000256" key="2">
    <source>
        <dbReference type="ARBA" id="ARBA00009965"/>
    </source>
</evidence>
<evidence type="ECO:0000313" key="9">
    <source>
        <dbReference type="Proteomes" id="UP001168098"/>
    </source>
</evidence>
<feature type="transmembrane region" description="Helical" evidence="6">
    <location>
        <begin position="128"/>
        <end position="154"/>
    </location>
</feature>
<keyword evidence="9" id="KW-1185">Reference proteome</keyword>
<reference evidence="8 9" key="1">
    <citation type="journal article" date="2023" name="BMC Biotechnol.">
        <title>Vitis rotundifolia cv Carlos genome sequencing.</title>
        <authorList>
            <person name="Huff M."/>
            <person name="Hulse-Kemp A."/>
            <person name="Scheffler B."/>
            <person name="Youngblood R."/>
            <person name="Simpson S."/>
            <person name="Babiker E."/>
            <person name="Staton M."/>
        </authorList>
    </citation>
    <scope>NUCLEOTIDE SEQUENCE [LARGE SCALE GENOMIC DNA]</scope>
    <source>
        <tissue evidence="8">Leaf</tissue>
    </source>
</reference>
<comment type="caution">
    <text evidence="8">The sequence shown here is derived from an EMBL/GenBank/DDBJ whole genome shotgun (WGS) entry which is preliminary data.</text>
</comment>
<dbReference type="GO" id="GO:0034755">
    <property type="term" value="P:iron ion transmembrane transport"/>
    <property type="evidence" value="ECO:0007669"/>
    <property type="project" value="TreeGrafter"/>
</dbReference>
<dbReference type="GO" id="GO:0015086">
    <property type="term" value="F:cadmium ion transmembrane transporter activity"/>
    <property type="evidence" value="ECO:0007669"/>
    <property type="project" value="TreeGrafter"/>
</dbReference>
<dbReference type="GO" id="GO:0016020">
    <property type="term" value="C:membrane"/>
    <property type="evidence" value="ECO:0007669"/>
    <property type="project" value="UniProtKB-SubCell"/>
</dbReference>